<comment type="similarity">
    <text evidence="1">Belongs to the phosphate acetyltransferase and butyryltransferase family.</text>
</comment>
<dbReference type="AlphaFoldDB" id="A0A929RYQ5"/>
<dbReference type="Gene3D" id="3.40.718.10">
    <property type="entry name" value="Isopropylmalate Dehydrogenase"/>
    <property type="match status" value="1"/>
</dbReference>
<dbReference type="Pfam" id="PF01515">
    <property type="entry name" value="PTA_PTB"/>
    <property type="match status" value="1"/>
</dbReference>
<dbReference type="PIRSF" id="PIRSF000428">
    <property type="entry name" value="P_Ac_trans"/>
    <property type="match status" value="1"/>
</dbReference>
<dbReference type="InterPro" id="IPR050500">
    <property type="entry name" value="Phos_Acetyltrans/Butyryltrans"/>
</dbReference>
<name>A0A929RYQ5_9BACT</name>
<dbReference type="SUPFAM" id="SSF53659">
    <property type="entry name" value="Isocitrate/Isopropylmalate dehydrogenase-like"/>
    <property type="match status" value="1"/>
</dbReference>
<sequence length="303" mass="32937">MESIHNFAGLVSRLSQHGQRKRVAVVCASDEATLTAVARALKEGFVEVIFVGCRAEVEACADLQSLNDHFSIIDATDKQDAAEKAVALAREGKVDLLMKGLINTDILLRAVLNKEHGILPKGRVLTHVTATEIPGYPKLVFFTDPAVIPFPSHEQRREQIRYVVRMCHALGIETPRVSLIHCSEEVNAKYFPYTVAYGDLIREAKDGEFGDCVLDGPLDVKTSLDASSLETKGIQSPIAGQADALIFPDIEAGNTFYKTLTLFCKAKVATALQGTDVPVVVTSRSDNEDTKYYSLALAATTIG</sequence>
<reference evidence="5" key="1">
    <citation type="submission" date="2020-04" db="EMBL/GenBank/DDBJ databases">
        <title>Deep metagenomics examines the oral microbiome during advanced dental caries in children, revealing novel taxa and co-occurrences with host molecules.</title>
        <authorList>
            <person name="Baker J.L."/>
            <person name="Morton J.T."/>
            <person name="Dinis M."/>
            <person name="Alvarez R."/>
            <person name="Tran N.C."/>
            <person name="Knight R."/>
            <person name="Edlund A."/>
        </authorList>
    </citation>
    <scope>NUCLEOTIDE SEQUENCE</scope>
    <source>
        <strain evidence="5">JCVI_34_bin.1</strain>
    </source>
</reference>
<dbReference type="GO" id="GO:0016746">
    <property type="term" value="F:acyltransferase activity"/>
    <property type="evidence" value="ECO:0007669"/>
    <property type="project" value="UniProtKB-KW"/>
</dbReference>
<accession>A0A929RYQ5</accession>
<gene>
    <name evidence="5" type="ORF">HXK21_05680</name>
</gene>
<dbReference type="InterPro" id="IPR002505">
    <property type="entry name" value="PTA_PTB"/>
</dbReference>
<proteinExistence type="inferred from homology"/>
<protein>
    <submittedName>
        <fullName evidence="5">Phosphate butyryltransferase</fullName>
    </submittedName>
</protein>
<dbReference type="PANTHER" id="PTHR43356">
    <property type="entry name" value="PHOSPHATE ACETYLTRANSFERASE"/>
    <property type="match status" value="1"/>
</dbReference>
<keyword evidence="3" id="KW-0012">Acyltransferase</keyword>
<evidence type="ECO:0000313" key="5">
    <source>
        <dbReference type="EMBL" id="MBF0970514.1"/>
    </source>
</evidence>
<keyword evidence="2" id="KW-0808">Transferase</keyword>
<evidence type="ECO:0000313" key="6">
    <source>
        <dbReference type="Proteomes" id="UP000704068"/>
    </source>
</evidence>
<dbReference type="EMBL" id="JABZGR010000015">
    <property type="protein sequence ID" value="MBF0970514.1"/>
    <property type="molecule type" value="Genomic_DNA"/>
</dbReference>
<comment type="caution">
    <text evidence="5">The sequence shown here is derived from an EMBL/GenBank/DDBJ whole genome shotgun (WGS) entry which is preliminary data.</text>
</comment>
<dbReference type="PANTHER" id="PTHR43356:SF2">
    <property type="entry name" value="PHOSPHATE ACETYLTRANSFERASE"/>
    <property type="match status" value="1"/>
</dbReference>
<dbReference type="Proteomes" id="UP000704068">
    <property type="component" value="Unassembled WGS sequence"/>
</dbReference>
<evidence type="ECO:0000256" key="3">
    <source>
        <dbReference type="ARBA" id="ARBA00023315"/>
    </source>
</evidence>
<evidence type="ECO:0000259" key="4">
    <source>
        <dbReference type="Pfam" id="PF01515"/>
    </source>
</evidence>
<evidence type="ECO:0000256" key="2">
    <source>
        <dbReference type="ARBA" id="ARBA00022679"/>
    </source>
</evidence>
<dbReference type="RefSeq" id="WP_303763998.1">
    <property type="nucleotide sequence ID" value="NZ_JABZGR010000015.1"/>
</dbReference>
<feature type="domain" description="Phosphate acetyl/butaryl transferase" evidence="4">
    <location>
        <begin position="79"/>
        <end position="299"/>
    </location>
</feature>
<dbReference type="InterPro" id="IPR012147">
    <property type="entry name" value="P_Ac_Bu_trans"/>
</dbReference>
<organism evidence="5 6">
    <name type="scientific">Alloprevotella tannerae</name>
    <dbReference type="NCBI Taxonomy" id="76122"/>
    <lineage>
        <taxon>Bacteria</taxon>
        <taxon>Pseudomonadati</taxon>
        <taxon>Bacteroidota</taxon>
        <taxon>Bacteroidia</taxon>
        <taxon>Bacteroidales</taxon>
        <taxon>Prevotellaceae</taxon>
        <taxon>Alloprevotella</taxon>
    </lineage>
</organism>
<evidence type="ECO:0000256" key="1">
    <source>
        <dbReference type="ARBA" id="ARBA00005656"/>
    </source>
</evidence>